<dbReference type="Proteomes" id="UP001567538">
    <property type="component" value="Unassembled WGS sequence"/>
</dbReference>
<evidence type="ECO:0000256" key="6">
    <source>
        <dbReference type="ARBA" id="ARBA00022963"/>
    </source>
</evidence>
<evidence type="ECO:0000256" key="7">
    <source>
        <dbReference type="ARBA" id="ARBA00023098"/>
    </source>
</evidence>
<dbReference type="PROSITE" id="PS01098">
    <property type="entry name" value="LIPASE_GDSL_SER"/>
    <property type="match status" value="1"/>
</dbReference>
<dbReference type="PANTHER" id="PTHR45650">
    <property type="entry name" value="GDSL-LIKE LIPASE/ACYLHYDROLASE-RELATED"/>
    <property type="match status" value="1"/>
</dbReference>
<gene>
    <name evidence="8" type="ORF">AAHA92_03239</name>
</gene>
<accession>A0ABD1IGF6</accession>
<dbReference type="AlphaFoldDB" id="A0ABD1IGF6"/>
<comment type="subcellular location">
    <subcellularLocation>
        <location evidence="1">Secreted</location>
    </subcellularLocation>
</comment>
<dbReference type="InterPro" id="IPR001087">
    <property type="entry name" value="GDSL"/>
</dbReference>
<dbReference type="PANTHER" id="PTHR45650:SF32">
    <property type="entry name" value="GDSL-LIKE LIPASE_ACYLHYDROLASE"/>
    <property type="match status" value="1"/>
</dbReference>
<dbReference type="InterPro" id="IPR051238">
    <property type="entry name" value="GDSL_esterase/lipase"/>
</dbReference>
<dbReference type="GO" id="GO:0016042">
    <property type="term" value="P:lipid catabolic process"/>
    <property type="evidence" value="ECO:0007669"/>
    <property type="project" value="UniProtKB-KW"/>
</dbReference>
<name>A0ABD1IGF6_SALDI</name>
<proteinExistence type="inferred from homology"/>
<evidence type="ECO:0008006" key="10">
    <source>
        <dbReference type="Google" id="ProtNLM"/>
    </source>
</evidence>
<keyword evidence="7" id="KW-0443">Lipid metabolism</keyword>
<dbReference type="GO" id="GO:0016787">
    <property type="term" value="F:hydrolase activity"/>
    <property type="evidence" value="ECO:0007669"/>
    <property type="project" value="UniProtKB-KW"/>
</dbReference>
<evidence type="ECO:0000256" key="1">
    <source>
        <dbReference type="ARBA" id="ARBA00004613"/>
    </source>
</evidence>
<dbReference type="InterPro" id="IPR036514">
    <property type="entry name" value="SGNH_hydro_sf"/>
</dbReference>
<dbReference type="InterPro" id="IPR008265">
    <property type="entry name" value="Lipase_GDSL_AS"/>
</dbReference>
<evidence type="ECO:0000313" key="8">
    <source>
        <dbReference type="EMBL" id="KAL1567801.1"/>
    </source>
</evidence>
<evidence type="ECO:0000313" key="9">
    <source>
        <dbReference type="Proteomes" id="UP001567538"/>
    </source>
</evidence>
<evidence type="ECO:0000256" key="4">
    <source>
        <dbReference type="ARBA" id="ARBA00022729"/>
    </source>
</evidence>
<protein>
    <recommendedName>
        <fullName evidence="10">GDSL esterase/lipase</fullName>
    </recommendedName>
</protein>
<dbReference type="InterPro" id="IPR035669">
    <property type="entry name" value="SGNH_plant_lipase-like"/>
</dbReference>
<dbReference type="Pfam" id="PF00657">
    <property type="entry name" value="Lipase_GDSL"/>
    <property type="match status" value="1"/>
</dbReference>
<reference evidence="8 9" key="1">
    <citation type="submission" date="2024-06" db="EMBL/GenBank/DDBJ databases">
        <title>A chromosome level genome sequence of Diviner's sage (Salvia divinorum).</title>
        <authorList>
            <person name="Ford S.A."/>
            <person name="Ro D.-K."/>
            <person name="Ness R.W."/>
            <person name="Phillips M.A."/>
        </authorList>
    </citation>
    <scope>NUCLEOTIDE SEQUENCE [LARGE SCALE GENOMIC DNA]</scope>
    <source>
        <strain evidence="8">SAF-2024a</strain>
        <tissue evidence="8">Leaf</tissue>
    </source>
</reference>
<dbReference type="GO" id="GO:0005576">
    <property type="term" value="C:extracellular region"/>
    <property type="evidence" value="ECO:0007669"/>
    <property type="project" value="UniProtKB-SubCell"/>
</dbReference>
<dbReference type="Gene3D" id="3.40.50.1110">
    <property type="entry name" value="SGNH hydrolase"/>
    <property type="match status" value="1"/>
</dbReference>
<dbReference type="CDD" id="cd01837">
    <property type="entry name" value="SGNH_plant_lipase_like"/>
    <property type="match status" value="1"/>
</dbReference>
<organism evidence="8 9">
    <name type="scientific">Salvia divinorum</name>
    <name type="common">Maria pastora</name>
    <name type="synonym">Diviner's sage</name>
    <dbReference type="NCBI Taxonomy" id="28513"/>
    <lineage>
        <taxon>Eukaryota</taxon>
        <taxon>Viridiplantae</taxon>
        <taxon>Streptophyta</taxon>
        <taxon>Embryophyta</taxon>
        <taxon>Tracheophyta</taxon>
        <taxon>Spermatophyta</taxon>
        <taxon>Magnoliopsida</taxon>
        <taxon>eudicotyledons</taxon>
        <taxon>Gunneridae</taxon>
        <taxon>Pentapetalae</taxon>
        <taxon>asterids</taxon>
        <taxon>lamiids</taxon>
        <taxon>Lamiales</taxon>
        <taxon>Lamiaceae</taxon>
        <taxon>Nepetoideae</taxon>
        <taxon>Mentheae</taxon>
        <taxon>Salviinae</taxon>
        <taxon>Salvia</taxon>
        <taxon>Salvia subgen. Calosphace</taxon>
    </lineage>
</organism>
<keyword evidence="5" id="KW-0378">Hydrolase</keyword>
<keyword evidence="6" id="KW-0442">Lipid degradation</keyword>
<evidence type="ECO:0000256" key="5">
    <source>
        <dbReference type="ARBA" id="ARBA00022801"/>
    </source>
</evidence>
<keyword evidence="3" id="KW-0964">Secreted</keyword>
<keyword evidence="9" id="KW-1185">Reference proteome</keyword>
<sequence length="357" mass="39755">MDETQYYNTTMMFKVEYLWILMMAASLALEANGGATKYTAMYVFGDSLTDAGNNKYFIDSLAKADYLPYGMDFSGGPTGRICNGKILVDFIAEMVGLPLLPSYADVIAKGESILFGVNYASAGAGILSDTGYRFGRIIPFEEQINNLRETVDQLIGQLHGNEVSKYLENALVFVDIGANDYLNNYFQAEYYPSSHLYNLEQFADLLINLYRKHILEIQGLGLRKFLILEASPIGCGHLRSHNLKCNATLNHVVEMFNTRLKSVVHDLRSNYPGYAFTYAPSSKLFQSLFDNAEAYGFKVKDKACCGGSAGSNGTKPMCFRNTVPCPNRNEYLFWDSAHPTEAANRILAALLHNTTSF</sequence>
<keyword evidence="4" id="KW-0732">Signal</keyword>
<dbReference type="SUPFAM" id="SSF52266">
    <property type="entry name" value="SGNH hydrolase"/>
    <property type="match status" value="1"/>
</dbReference>
<dbReference type="EMBL" id="JBEAFC010000002">
    <property type="protein sequence ID" value="KAL1567801.1"/>
    <property type="molecule type" value="Genomic_DNA"/>
</dbReference>
<evidence type="ECO:0000256" key="3">
    <source>
        <dbReference type="ARBA" id="ARBA00022525"/>
    </source>
</evidence>
<evidence type="ECO:0000256" key="2">
    <source>
        <dbReference type="ARBA" id="ARBA00008668"/>
    </source>
</evidence>
<comment type="similarity">
    <text evidence="2">Belongs to the 'GDSL' lipolytic enzyme family.</text>
</comment>
<comment type="caution">
    <text evidence="8">The sequence shown here is derived from an EMBL/GenBank/DDBJ whole genome shotgun (WGS) entry which is preliminary data.</text>
</comment>